<name>A0ABM8ART2_9BACT</name>
<feature type="transmembrane region" description="Helical" evidence="1">
    <location>
        <begin position="211"/>
        <end position="233"/>
    </location>
</feature>
<dbReference type="Gene3D" id="2.160.20.80">
    <property type="entry name" value="E3 ubiquitin-protein ligase SopA"/>
    <property type="match status" value="1"/>
</dbReference>
<dbReference type="RefSeq" id="WP_264984063.1">
    <property type="nucleotide sequence ID" value="NZ_AP026708.1"/>
</dbReference>
<keyword evidence="1" id="KW-0472">Membrane</keyword>
<proteinExistence type="predicted"/>
<sequence length="241" mass="27900">MANSKHLAILENDVEVWNEWRKDNPDICPDLKFVVLEKKNLAGANFRNTDLRRAHFKGTDLFDADFQGANLQFASFIDADLIWATVKGADLQNAVMHGTDVTGVKYDNFMKCYGINIQDCFGSQRFVRHVMDLSYIEEFKDQHPTIHYIWEMTSNCGRSWFPLLLWSCFIIYIYWALFDFFPHIEHPLYTSIMTFTSFGFIDSHNRGSQELFLLCTEAILGYIVFGCLVSLIANKMARRSG</sequence>
<feature type="transmembrane region" description="Helical" evidence="1">
    <location>
        <begin position="160"/>
        <end position="178"/>
    </location>
</feature>
<keyword evidence="1" id="KW-1133">Transmembrane helix</keyword>
<dbReference type="InterPro" id="IPR051082">
    <property type="entry name" value="Pentapeptide-BTB/POZ_domain"/>
</dbReference>
<evidence type="ECO:0008006" key="4">
    <source>
        <dbReference type="Google" id="ProtNLM"/>
    </source>
</evidence>
<dbReference type="EMBL" id="AP026708">
    <property type="protein sequence ID" value="BDQ34017.1"/>
    <property type="molecule type" value="Genomic_DNA"/>
</dbReference>
<evidence type="ECO:0000256" key="1">
    <source>
        <dbReference type="SAM" id="Phobius"/>
    </source>
</evidence>
<dbReference type="PANTHER" id="PTHR14136:SF17">
    <property type="entry name" value="BTB_POZ DOMAIN-CONTAINING PROTEIN KCTD9"/>
    <property type="match status" value="1"/>
</dbReference>
<dbReference type="Gene3D" id="1.10.287.70">
    <property type="match status" value="1"/>
</dbReference>
<accession>A0ABM8ART2</accession>
<organism evidence="2 3">
    <name type="scientific">Pseudodesulfovibrio portus</name>
    <dbReference type="NCBI Taxonomy" id="231439"/>
    <lineage>
        <taxon>Bacteria</taxon>
        <taxon>Pseudomonadati</taxon>
        <taxon>Thermodesulfobacteriota</taxon>
        <taxon>Desulfovibrionia</taxon>
        <taxon>Desulfovibrionales</taxon>
        <taxon>Desulfovibrionaceae</taxon>
    </lineage>
</organism>
<dbReference type="PANTHER" id="PTHR14136">
    <property type="entry name" value="BTB_POZ DOMAIN-CONTAINING PROTEIN KCTD9"/>
    <property type="match status" value="1"/>
</dbReference>
<dbReference type="Proteomes" id="UP001061361">
    <property type="component" value="Chromosome"/>
</dbReference>
<dbReference type="InterPro" id="IPR001646">
    <property type="entry name" value="5peptide_repeat"/>
</dbReference>
<reference evidence="2" key="1">
    <citation type="submission" date="2022-08" db="EMBL/GenBank/DDBJ databases">
        <title>Genome Sequence of the sulphate-reducing bacterium, Pseudodesulfovibrio portus JCM14722.</title>
        <authorList>
            <person name="Kondo R."/>
            <person name="Kataoka T."/>
        </authorList>
    </citation>
    <scope>NUCLEOTIDE SEQUENCE</scope>
    <source>
        <strain evidence="2">JCM 14722</strain>
    </source>
</reference>
<keyword evidence="3" id="KW-1185">Reference proteome</keyword>
<keyword evidence="1" id="KW-0812">Transmembrane</keyword>
<dbReference type="SUPFAM" id="SSF81324">
    <property type="entry name" value="Voltage-gated potassium channels"/>
    <property type="match status" value="1"/>
</dbReference>
<gene>
    <name evidence="2" type="ORF">JCM14722_15590</name>
</gene>
<dbReference type="Pfam" id="PF00805">
    <property type="entry name" value="Pentapeptide"/>
    <property type="match status" value="2"/>
</dbReference>
<protein>
    <recommendedName>
        <fullName evidence="4">Potassium channel domain-containing protein</fullName>
    </recommendedName>
</protein>
<evidence type="ECO:0000313" key="3">
    <source>
        <dbReference type="Proteomes" id="UP001061361"/>
    </source>
</evidence>
<evidence type="ECO:0000313" key="2">
    <source>
        <dbReference type="EMBL" id="BDQ34017.1"/>
    </source>
</evidence>
<dbReference type="SUPFAM" id="SSF141571">
    <property type="entry name" value="Pentapeptide repeat-like"/>
    <property type="match status" value="1"/>
</dbReference>